<evidence type="ECO:0000256" key="4">
    <source>
        <dbReference type="ARBA" id="ARBA00023098"/>
    </source>
</evidence>
<dbReference type="EMBL" id="JAWIIJ010000001">
    <property type="protein sequence ID" value="MDV2077365.1"/>
    <property type="molecule type" value="Genomic_DNA"/>
</dbReference>
<proteinExistence type="predicted"/>
<keyword evidence="4" id="KW-0443">Lipid metabolism</keyword>
<keyword evidence="2" id="KW-0444">Lipid biosynthesis</keyword>
<dbReference type="GO" id="GO:0016746">
    <property type="term" value="F:acyltransferase activity"/>
    <property type="evidence" value="ECO:0007669"/>
    <property type="project" value="UniProtKB-KW"/>
</dbReference>
<keyword evidence="5 7" id="KW-0012">Acyltransferase</keyword>
<accession>A0ABU3VSX5</accession>
<reference evidence="7 8" key="1">
    <citation type="submission" date="2023-10" db="EMBL/GenBank/DDBJ databases">
        <title>Characteristics and mechanism of a salt-tolerant marine origin heterotrophic nitrifying- aerobic denitrifying bacteria Marinobacter xestospongiae HN1.</title>
        <authorList>
            <person name="Qi R."/>
        </authorList>
    </citation>
    <scope>NUCLEOTIDE SEQUENCE [LARGE SCALE GENOMIC DNA]</scope>
    <source>
        <strain evidence="7 8">HN1</strain>
    </source>
</reference>
<keyword evidence="3" id="KW-0808">Transferase</keyword>
<evidence type="ECO:0000313" key="7">
    <source>
        <dbReference type="EMBL" id="MDV2077365.1"/>
    </source>
</evidence>
<dbReference type="PANTHER" id="PTHR10434">
    <property type="entry name" value="1-ACYL-SN-GLYCEROL-3-PHOSPHATE ACYLTRANSFERASE"/>
    <property type="match status" value="1"/>
</dbReference>
<protein>
    <submittedName>
        <fullName evidence="7">Lysophospholipid acyltransferase family protein</fullName>
    </submittedName>
</protein>
<name>A0ABU3VSX5_9GAMM</name>
<evidence type="ECO:0000313" key="8">
    <source>
        <dbReference type="Proteomes" id="UP001269819"/>
    </source>
</evidence>
<evidence type="ECO:0000256" key="5">
    <source>
        <dbReference type="ARBA" id="ARBA00023315"/>
    </source>
</evidence>
<evidence type="ECO:0000259" key="6">
    <source>
        <dbReference type="SMART" id="SM00563"/>
    </source>
</evidence>
<dbReference type="CDD" id="cd07989">
    <property type="entry name" value="LPLAT_AGPAT-like"/>
    <property type="match status" value="1"/>
</dbReference>
<dbReference type="SMART" id="SM00563">
    <property type="entry name" value="PlsC"/>
    <property type="match status" value="1"/>
</dbReference>
<comment type="caution">
    <text evidence="7">The sequence shown here is derived from an EMBL/GenBank/DDBJ whole genome shotgun (WGS) entry which is preliminary data.</text>
</comment>
<dbReference type="InterPro" id="IPR002123">
    <property type="entry name" value="Plipid/glycerol_acylTrfase"/>
</dbReference>
<feature type="domain" description="Phospholipid/glycerol acyltransferase" evidence="6">
    <location>
        <begin position="70"/>
        <end position="181"/>
    </location>
</feature>
<sequence>MGMIRLTVRLLLFVLFLGFTALVAVAVSLTEWCLRRPLDRTPYARFCFAGAGRCLGFRLRHRGEPAEAPALFVSNHISWSDIPVLGGLAPLRFLSKAEVGRWPVIGWLAHQAGTLFIQRGRGKAGQSREEIARTLNAGQSVLVFPEGTTTAGLTVLPFHGRLLKAAVESGRPLQPISIGYLRNGLPDHLAPFIGDDDFHTHLLRMLRQPAVEVAVIYHPPVTVSQDSDIETVAAQLQQTVADGLRQIHQTGGLQASGQAGAAGSAMAP</sequence>
<evidence type="ECO:0000256" key="1">
    <source>
        <dbReference type="ARBA" id="ARBA00005189"/>
    </source>
</evidence>
<dbReference type="Pfam" id="PF01553">
    <property type="entry name" value="Acyltransferase"/>
    <property type="match status" value="1"/>
</dbReference>
<dbReference type="PANTHER" id="PTHR10434:SF64">
    <property type="entry name" value="1-ACYL-SN-GLYCEROL-3-PHOSPHATE ACYLTRANSFERASE-RELATED"/>
    <property type="match status" value="1"/>
</dbReference>
<evidence type="ECO:0000256" key="2">
    <source>
        <dbReference type="ARBA" id="ARBA00022516"/>
    </source>
</evidence>
<dbReference type="Proteomes" id="UP001269819">
    <property type="component" value="Unassembled WGS sequence"/>
</dbReference>
<keyword evidence="8" id="KW-1185">Reference proteome</keyword>
<dbReference type="SUPFAM" id="SSF69593">
    <property type="entry name" value="Glycerol-3-phosphate (1)-acyltransferase"/>
    <property type="match status" value="1"/>
</dbReference>
<dbReference type="RefSeq" id="WP_316972337.1">
    <property type="nucleotide sequence ID" value="NZ_JAWIIJ010000001.1"/>
</dbReference>
<evidence type="ECO:0000256" key="3">
    <source>
        <dbReference type="ARBA" id="ARBA00022679"/>
    </source>
</evidence>
<organism evidence="7 8">
    <name type="scientific">Marinobacter xestospongiae</name>
    <dbReference type="NCBI Taxonomy" id="994319"/>
    <lineage>
        <taxon>Bacteria</taxon>
        <taxon>Pseudomonadati</taxon>
        <taxon>Pseudomonadota</taxon>
        <taxon>Gammaproteobacteria</taxon>
        <taxon>Pseudomonadales</taxon>
        <taxon>Marinobacteraceae</taxon>
        <taxon>Marinobacter</taxon>
    </lineage>
</organism>
<gene>
    <name evidence="7" type="ORF">RYS15_01655</name>
</gene>
<comment type="pathway">
    <text evidence="1">Lipid metabolism.</text>
</comment>